<reference evidence="12" key="1">
    <citation type="submission" date="2025-08" db="UniProtKB">
        <authorList>
            <consortium name="Ensembl"/>
        </authorList>
    </citation>
    <scope>IDENTIFICATION</scope>
</reference>
<dbReference type="AlphaFoldDB" id="A0A8D2AW45"/>
<feature type="coiled-coil region" evidence="10">
    <location>
        <begin position="9"/>
        <end position="47"/>
    </location>
</feature>
<evidence type="ECO:0000256" key="4">
    <source>
        <dbReference type="ARBA" id="ARBA00022490"/>
    </source>
</evidence>
<keyword evidence="4" id="KW-0963">Cytoplasm</keyword>
<protein>
    <recommendedName>
        <fullName evidence="3">Basal body-orientation factor 1</fullName>
    </recommendedName>
    <alternativeName>
        <fullName evidence="9">Coiled-coil domain-containing protein 176</fullName>
    </alternativeName>
</protein>
<dbReference type="Proteomes" id="UP000694564">
    <property type="component" value="Chromosome 2"/>
</dbReference>
<comment type="similarity">
    <text evidence="2">Belongs to the BBOF1 family.</text>
</comment>
<keyword evidence="5 10" id="KW-0175">Coiled coil</keyword>
<evidence type="ECO:0000256" key="6">
    <source>
        <dbReference type="ARBA" id="ARBA00023069"/>
    </source>
</evidence>
<keyword evidence="6" id="KW-0969">Cilium</keyword>
<dbReference type="Pfam" id="PF14988">
    <property type="entry name" value="DUF4515"/>
    <property type="match status" value="1"/>
</dbReference>
<dbReference type="PANTHER" id="PTHR14845">
    <property type="entry name" value="COILED-COIL DOMAIN-CONTAINING 166"/>
    <property type="match status" value="1"/>
</dbReference>
<evidence type="ECO:0000256" key="3">
    <source>
        <dbReference type="ARBA" id="ARBA00015392"/>
    </source>
</evidence>
<dbReference type="PANTHER" id="PTHR14845:SF5">
    <property type="entry name" value="BASAL BODY-ORIENTATION FACTOR 1"/>
    <property type="match status" value="1"/>
</dbReference>
<organism evidence="12 13">
    <name type="scientific">Sciurus vulgaris</name>
    <name type="common">Eurasian red squirrel</name>
    <dbReference type="NCBI Taxonomy" id="55149"/>
    <lineage>
        <taxon>Eukaryota</taxon>
        <taxon>Metazoa</taxon>
        <taxon>Chordata</taxon>
        <taxon>Craniata</taxon>
        <taxon>Vertebrata</taxon>
        <taxon>Euteleostomi</taxon>
        <taxon>Mammalia</taxon>
        <taxon>Eutheria</taxon>
        <taxon>Euarchontoglires</taxon>
        <taxon>Glires</taxon>
        <taxon>Rodentia</taxon>
        <taxon>Sciuromorpha</taxon>
        <taxon>Sciuridae</taxon>
        <taxon>Sciurinae</taxon>
        <taxon>Sciurini</taxon>
        <taxon>Sciurus</taxon>
    </lineage>
</organism>
<evidence type="ECO:0000256" key="1">
    <source>
        <dbReference type="ARBA" id="ARBA00004120"/>
    </source>
</evidence>
<dbReference type="GeneTree" id="ENSGT00940000154427"/>
<dbReference type="OrthoDB" id="535167at2759"/>
<evidence type="ECO:0000256" key="5">
    <source>
        <dbReference type="ARBA" id="ARBA00023054"/>
    </source>
</evidence>
<evidence type="ECO:0000313" key="13">
    <source>
        <dbReference type="Proteomes" id="UP000694564"/>
    </source>
</evidence>
<keyword evidence="13" id="KW-1185">Reference proteome</keyword>
<dbReference type="InterPro" id="IPR032777">
    <property type="entry name" value="DUF4515"/>
</dbReference>
<comment type="subcellular location">
    <subcellularLocation>
        <location evidence="1">Cytoplasm</location>
        <location evidence="1">Cytoskeleton</location>
        <location evidence="1">Cilium basal body</location>
    </subcellularLocation>
</comment>
<evidence type="ECO:0000259" key="11">
    <source>
        <dbReference type="Pfam" id="PF14988"/>
    </source>
</evidence>
<feature type="domain" description="DUF4515" evidence="11">
    <location>
        <begin position="1"/>
        <end position="53"/>
    </location>
</feature>
<evidence type="ECO:0000256" key="7">
    <source>
        <dbReference type="ARBA" id="ARBA00023212"/>
    </source>
</evidence>
<evidence type="ECO:0000256" key="10">
    <source>
        <dbReference type="SAM" id="Coils"/>
    </source>
</evidence>
<evidence type="ECO:0000256" key="2">
    <source>
        <dbReference type="ARBA" id="ARBA00007508"/>
    </source>
</evidence>
<keyword evidence="7" id="KW-0206">Cytoskeleton</keyword>
<gene>
    <name evidence="12" type="primary">BBOF1</name>
</gene>
<evidence type="ECO:0000256" key="9">
    <source>
        <dbReference type="ARBA" id="ARBA00031573"/>
    </source>
</evidence>
<sequence>MIQTELKTIKQFQKRKIQVEKELDDLKENLRNTEKKHQESLSRLESRFFEEKVQNVRVNKCFIYQ</sequence>
<name>A0A8D2AW45_SCIVU</name>
<evidence type="ECO:0000313" key="12">
    <source>
        <dbReference type="Ensembl" id="ENSSVLP00005007098.1"/>
    </source>
</evidence>
<keyword evidence="8" id="KW-0966">Cell projection</keyword>
<accession>A0A8D2AW45</accession>
<dbReference type="Ensembl" id="ENSSVLT00005007912.1">
    <property type="protein sequence ID" value="ENSSVLP00005007098.1"/>
    <property type="gene ID" value="ENSSVLG00005005756.1"/>
</dbReference>
<proteinExistence type="inferred from homology"/>
<evidence type="ECO:0000256" key="8">
    <source>
        <dbReference type="ARBA" id="ARBA00023273"/>
    </source>
</evidence>
<reference evidence="12" key="2">
    <citation type="submission" date="2025-09" db="UniProtKB">
        <authorList>
            <consortium name="Ensembl"/>
        </authorList>
    </citation>
    <scope>IDENTIFICATION</scope>
</reference>